<evidence type="ECO:0000313" key="4">
    <source>
        <dbReference type="Proteomes" id="UP000887574"/>
    </source>
</evidence>
<dbReference type="AlphaFoldDB" id="A0A915DG80"/>
<comment type="similarity">
    <text evidence="2">Belongs to the BUD31 (G10) family.</text>
</comment>
<comment type="subcellular location">
    <subcellularLocation>
        <location evidence="1">Nucleus</location>
    </subcellularLocation>
</comment>
<name>A0A915DG80_9BILA</name>
<dbReference type="WBParaSite" id="jg19540">
    <property type="protein sequence ID" value="jg19540"/>
    <property type="gene ID" value="jg19540"/>
</dbReference>
<proteinExistence type="inferred from homology"/>
<sequence>MSLVTRMRRMRKKVPDGWELVKPTLEEFETKMREAETDSHEGKRRTEAVWPIFKIHHQRSLDAKLVDSALVAKWKKQGFENLCCLACIQKNNSNFGTIAFVVYPNRRSRLVVLSNAFIVAVEDVLVESNKTNYSRNSNCCLLLPFEEDHPYLSALVTDDNLDDDQNRFAGILSKKWRMI</sequence>
<dbReference type="Pfam" id="PF01125">
    <property type="entry name" value="BUD31"/>
    <property type="match status" value="2"/>
</dbReference>
<accession>A0A915DG80</accession>
<protein>
    <submittedName>
        <fullName evidence="5">Uncharacterized protein</fullName>
    </submittedName>
</protein>
<dbReference type="InterPro" id="IPR001748">
    <property type="entry name" value="BUD31"/>
</dbReference>
<reference evidence="5" key="1">
    <citation type="submission" date="2022-11" db="UniProtKB">
        <authorList>
            <consortium name="WormBaseParasite"/>
        </authorList>
    </citation>
    <scope>IDENTIFICATION</scope>
</reference>
<dbReference type="PANTHER" id="PTHR19411:SF0">
    <property type="entry name" value="PROTEIN BUD31 HOMOLOG"/>
    <property type="match status" value="1"/>
</dbReference>
<dbReference type="GO" id="GO:0005681">
    <property type="term" value="C:spliceosomal complex"/>
    <property type="evidence" value="ECO:0007669"/>
    <property type="project" value="TreeGrafter"/>
</dbReference>
<evidence type="ECO:0000313" key="5">
    <source>
        <dbReference type="WBParaSite" id="jg19540"/>
    </source>
</evidence>
<dbReference type="Proteomes" id="UP000887574">
    <property type="component" value="Unplaced"/>
</dbReference>
<keyword evidence="4" id="KW-1185">Reference proteome</keyword>
<evidence type="ECO:0000256" key="3">
    <source>
        <dbReference type="ARBA" id="ARBA00023242"/>
    </source>
</evidence>
<dbReference type="PANTHER" id="PTHR19411">
    <property type="entry name" value="PROTEIN BUD31-RELATED"/>
    <property type="match status" value="1"/>
</dbReference>
<dbReference type="PRINTS" id="PR00322">
    <property type="entry name" value="G10"/>
</dbReference>
<dbReference type="GO" id="GO:0000398">
    <property type="term" value="P:mRNA splicing, via spliceosome"/>
    <property type="evidence" value="ECO:0007669"/>
    <property type="project" value="TreeGrafter"/>
</dbReference>
<keyword evidence="3" id="KW-0539">Nucleus</keyword>
<organism evidence="4 5">
    <name type="scientific">Ditylenchus dipsaci</name>
    <dbReference type="NCBI Taxonomy" id="166011"/>
    <lineage>
        <taxon>Eukaryota</taxon>
        <taxon>Metazoa</taxon>
        <taxon>Ecdysozoa</taxon>
        <taxon>Nematoda</taxon>
        <taxon>Chromadorea</taxon>
        <taxon>Rhabditida</taxon>
        <taxon>Tylenchina</taxon>
        <taxon>Tylenchomorpha</taxon>
        <taxon>Sphaerularioidea</taxon>
        <taxon>Anguinidae</taxon>
        <taxon>Anguininae</taxon>
        <taxon>Ditylenchus</taxon>
    </lineage>
</organism>
<evidence type="ECO:0000256" key="2">
    <source>
        <dbReference type="ARBA" id="ARBA00005287"/>
    </source>
</evidence>
<evidence type="ECO:0000256" key="1">
    <source>
        <dbReference type="ARBA" id="ARBA00004123"/>
    </source>
</evidence>